<name>A0A1M6LSE2_9FIRM</name>
<evidence type="ECO:0000313" key="1">
    <source>
        <dbReference type="EMBL" id="SHJ74127.1"/>
    </source>
</evidence>
<dbReference type="STRING" id="1121322.SAMN02745136_00698"/>
<evidence type="ECO:0000313" key="2">
    <source>
        <dbReference type="Proteomes" id="UP000184386"/>
    </source>
</evidence>
<organism evidence="1 2">
    <name type="scientific">Anaerocolumna jejuensis DSM 15929</name>
    <dbReference type="NCBI Taxonomy" id="1121322"/>
    <lineage>
        <taxon>Bacteria</taxon>
        <taxon>Bacillati</taxon>
        <taxon>Bacillota</taxon>
        <taxon>Clostridia</taxon>
        <taxon>Lachnospirales</taxon>
        <taxon>Lachnospiraceae</taxon>
        <taxon>Anaerocolumna</taxon>
    </lineage>
</organism>
<accession>A0A1M6LSE2</accession>
<dbReference type="RefSeq" id="WP_073273017.1">
    <property type="nucleotide sequence ID" value="NZ_FRAC01000007.1"/>
</dbReference>
<gene>
    <name evidence="1" type="ORF">SAMN02745136_00698</name>
</gene>
<protein>
    <submittedName>
        <fullName evidence="1">Uncharacterized protein</fullName>
    </submittedName>
</protein>
<keyword evidence="2" id="KW-1185">Reference proteome</keyword>
<dbReference type="Proteomes" id="UP000184386">
    <property type="component" value="Unassembled WGS sequence"/>
</dbReference>
<dbReference type="AlphaFoldDB" id="A0A1M6LSE2"/>
<dbReference type="EMBL" id="FRAC01000007">
    <property type="protein sequence ID" value="SHJ74127.1"/>
    <property type="molecule type" value="Genomic_DNA"/>
</dbReference>
<reference evidence="1 2" key="1">
    <citation type="submission" date="2016-11" db="EMBL/GenBank/DDBJ databases">
        <authorList>
            <person name="Jaros S."/>
            <person name="Januszkiewicz K."/>
            <person name="Wedrychowicz H."/>
        </authorList>
    </citation>
    <scope>NUCLEOTIDE SEQUENCE [LARGE SCALE GENOMIC DNA]</scope>
    <source>
        <strain evidence="1 2">DSM 15929</strain>
    </source>
</reference>
<sequence>MDKILDVTDYGICLFSLPVIDEFLKKEKVRSKKLLANFQKNHNRYLRMLESGIWLPFLPIDSIDYLIKMEGQEPIFGDEWKQKMEHGQFNLTVKDSVWITSISYFNIFDRSDYVGDKVSYRTLDGILCHAGFRYDVPSGKYLVSIKGYARKQKLDYPNPNYGFLFSLVKVNEFNGFNDPREDEIYNFNVPSIDRKGLK</sequence>
<proteinExistence type="predicted"/>